<name>V5WK44_9SPIO</name>
<dbReference type="InterPro" id="IPR036388">
    <property type="entry name" value="WH-like_DNA-bd_sf"/>
</dbReference>
<evidence type="ECO:0000256" key="1">
    <source>
        <dbReference type="ARBA" id="ARBA00009350"/>
    </source>
</evidence>
<sequence length="176" mass="19745">MARIPRQQIAESVVSGYTHSMGRQEKIRSMPAPPRSFRFTAEESPGAEKHAVILRLDEYEAIRLADQNGYNHNEAAEVMGISRPTFNRLLNKARGKMAEFLTSGSSLEISGGKVLFGPNVYCCKSCHRPFVVPENGEYCCPRCLGDNIIAARPECHHDCRCCEEEDRRAGQMFHKA</sequence>
<protein>
    <submittedName>
        <fullName evidence="2">Uncharacterized protein</fullName>
    </submittedName>
</protein>
<dbReference type="AlphaFoldDB" id="V5WK44"/>
<gene>
    <name evidence="2" type="ORF">L21SP2_2768</name>
</gene>
<dbReference type="Proteomes" id="UP000018680">
    <property type="component" value="Chromosome"/>
</dbReference>
<dbReference type="EMBL" id="CP006939">
    <property type="protein sequence ID" value="AHC16118.1"/>
    <property type="molecule type" value="Genomic_DNA"/>
</dbReference>
<proteinExistence type="inferred from homology"/>
<organism evidence="2 3">
    <name type="scientific">Salinispira pacifica</name>
    <dbReference type="NCBI Taxonomy" id="1307761"/>
    <lineage>
        <taxon>Bacteria</taxon>
        <taxon>Pseudomonadati</taxon>
        <taxon>Spirochaetota</taxon>
        <taxon>Spirochaetia</taxon>
        <taxon>Spirochaetales</taxon>
        <taxon>Spirochaetaceae</taxon>
        <taxon>Salinispira</taxon>
    </lineage>
</organism>
<dbReference type="Pfam" id="PF02001">
    <property type="entry name" value="DUF134"/>
    <property type="match status" value="1"/>
</dbReference>
<dbReference type="InterPro" id="IPR002852">
    <property type="entry name" value="UPF0251"/>
</dbReference>
<dbReference type="InterPro" id="IPR013324">
    <property type="entry name" value="RNA_pol_sigma_r3/r4-like"/>
</dbReference>
<accession>V5WK44</accession>
<dbReference type="Gene3D" id="1.10.10.10">
    <property type="entry name" value="Winged helix-like DNA-binding domain superfamily/Winged helix DNA-binding domain"/>
    <property type="match status" value="1"/>
</dbReference>
<evidence type="ECO:0000313" key="2">
    <source>
        <dbReference type="EMBL" id="AHC16118.1"/>
    </source>
</evidence>
<dbReference type="eggNOG" id="COG1342">
    <property type="taxonomic scope" value="Bacteria"/>
</dbReference>
<dbReference type="PANTHER" id="PTHR37478">
    <property type="match status" value="1"/>
</dbReference>
<reference evidence="2 3" key="1">
    <citation type="journal article" date="2015" name="Stand. Genomic Sci.">
        <title>Complete genome sequence and description of Salinispira pacifica gen. nov., sp. nov., a novel spirochaete isolated form a hypersaline microbial mat.</title>
        <authorList>
            <person name="Ben Hania W."/>
            <person name="Joseph M."/>
            <person name="Schumann P."/>
            <person name="Bunk B."/>
            <person name="Fiebig A."/>
            <person name="Sproer C."/>
            <person name="Klenk H.P."/>
            <person name="Fardeau M.L."/>
            <person name="Spring S."/>
        </authorList>
    </citation>
    <scope>NUCLEOTIDE SEQUENCE [LARGE SCALE GENOMIC DNA]</scope>
    <source>
        <strain evidence="2 3">L21-RPul-D2</strain>
    </source>
</reference>
<dbReference type="KEGG" id="slr:L21SP2_2768"/>
<dbReference type="SUPFAM" id="SSF88659">
    <property type="entry name" value="Sigma3 and sigma4 domains of RNA polymerase sigma factors"/>
    <property type="match status" value="1"/>
</dbReference>
<keyword evidence="3" id="KW-1185">Reference proteome</keyword>
<evidence type="ECO:0000313" key="3">
    <source>
        <dbReference type="Proteomes" id="UP000018680"/>
    </source>
</evidence>
<dbReference type="STRING" id="1307761.L21SP2_2768"/>
<dbReference type="PANTHER" id="PTHR37478:SF2">
    <property type="entry name" value="UPF0251 PROTEIN TK0562"/>
    <property type="match status" value="1"/>
</dbReference>
<dbReference type="HOGENOM" id="CLU_094511_0_1_12"/>
<comment type="similarity">
    <text evidence="1">Belongs to the UPF0251 family.</text>
</comment>